<protein>
    <submittedName>
        <fullName evidence="1">Uncharacterized protein</fullName>
    </submittedName>
</protein>
<dbReference type="EMBL" id="CM044701">
    <property type="protein sequence ID" value="KAI5682411.1"/>
    <property type="molecule type" value="Genomic_DNA"/>
</dbReference>
<organism evidence="1 2">
    <name type="scientific">Catharanthus roseus</name>
    <name type="common">Madagascar periwinkle</name>
    <name type="synonym">Vinca rosea</name>
    <dbReference type="NCBI Taxonomy" id="4058"/>
    <lineage>
        <taxon>Eukaryota</taxon>
        <taxon>Viridiplantae</taxon>
        <taxon>Streptophyta</taxon>
        <taxon>Embryophyta</taxon>
        <taxon>Tracheophyta</taxon>
        <taxon>Spermatophyta</taxon>
        <taxon>Magnoliopsida</taxon>
        <taxon>eudicotyledons</taxon>
        <taxon>Gunneridae</taxon>
        <taxon>Pentapetalae</taxon>
        <taxon>asterids</taxon>
        <taxon>lamiids</taxon>
        <taxon>Gentianales</taxon>
        <taxon>Apocynaceae</taxon>
        <taxon>Rauvolfioideae</taxon>
        <taxon>Vinceae</taxon>
        <taxon>Catharanthinae</taxon>
        <taxon>Catharanthus</taxon>
    </lineage>
</organism>
<comment type="caution">
    <text evidence="1">The sequence shown here is derived from an EMBL/GenBank/DDBJ whole genome shotgun (WGS) entry which is preliminary data.</text>
</comment>
<name>A0ACC0CBW9_CATRO</name>
<sequence>MPELTQKKNPKKTFGYKIGKEVMEEEDEDENEDEESDEEDEESNSSLRESIAKLQMTICSPNNNSCYLKFTGGFLLVKARGVVECCSPHIKDNLILNITLNLFPFSLH</sequence>
<evidence type="ECO:0000313" key="1">
    <source>
        <dbReference type="EMBL" id="KAI5682411.1"/>
    </source>
</evidence>
<dbReference type="Proteomes" id="UP001060085">
    <property type="component" value="Linkage Group LG01"/>
</dbReference>
<proteinExistence type="predicted"/>
<accession>A0ACC0CBW9</accession>
<evidence type="ECO:0000313" key="2">
    <source>
        <dbReference type="Proteomes" id="UP001060085"/>
    </source>
</evidence>
<gene>
    <name evidence="1" type="ORF">M9H77_03639</name>
</gene>
<reference evidence="2" key="1">
    <citation type="journal article" date="2023" name="Nat. Plants">
        <title>Single-cell RNA sequencing provides a high-resolution roadmap for understanding the multicellular compartmentation of specialized metabolism.</title>
        <authorList>
            <person name="Sun S."/>
            <person name="Shen X."/>
            <person name="Li Y."/>
            <person name="Li Y."/>
            <person name="Wang S."/>
            <person name="Li R."/>
            <person name="Zhang H."/>
            <person name="Shen G."/>
            <person name="Guo B."/>
            <person name="Wei J."/>
            <person name="Xu J."/>
            <person name="St-Pierre B."/>
            <person name="Chen S."/>
            <person name="Sun C."/>
        </authorList>
    </citation>
    <scope>NUCLEOTIDE SEQUENCE [LARGE SCALE GENOMIC DNA]</scope>
</reference>
<keyword evidence="2" id="KW-1185">Reference proteome</keyword>